<reference evidence="3 4" key="1">
    <citation type="submission" date="2018-03" db="EMBL/GenBank/DDBJ databases">
        <title>Genomic Encyclopedia of Type Strains, Phase III (KMG-III): the genomes of soil and plant-associated and newly described type strains.</title>
        <authorList>
            <person name="Whitman W."/>
        </authorList>
    </citation>
    <scope>NUCLEOTIDE SEQUENCE [LARGE SCALE GENOMIC DNA]</scope>
    <source>
        <strain evidence="3 4">CGMCC 4.7104</strain>
    </source>
</reference>
<name>A0A2T0N5I0_9ACTN</name>
<dbReference type="RefSeq" id="WP_181307278.1">
    <property type="nucleotide sequence ID" value="NZ_CP109074.1"/>
</dbReference>
<gene>
    <name evidence="3" type="ORF">B0I32_104349</name>
</gene>
<dbReference type="Pfam" id="PF13581">
    <property type="entry name" value="HATPase_c_2"/>
    <property type="match status" value="1"/>
</dbReference>
<dbReference type="Gene3D" id="3.30.565.10">
    <property type="entry name" value="Histidine kinase-like ATPase, C-terminal domain"/>
    <property type="match status" value="1"/>
</dbReference>
<dbReference type="PANTHER" id="PTHR35526">
    <property type="entry name" value="ANTI-SIGMA-F FACTOR RSBW-RELATED"/>
    <property type="match status" value="1"/>
</dbReference>
<dbReference type="InterPro" id="IPR036890">
    <property type="entry name" value="HATPase_C_sf"/>
</dbReference>
<feature type="domain" description="Histidine kinase/HSP90-like ATPase" evidence="2">
    <location>
        <begin position="9"/>
        <end position="113"/>
    </location>
</feature>
<organism evidence="3 4">
    <name type="scientific">Nonomuraea fuscirosea</name>
    <dbReference type="NCBI Taxonomy" id="1291556"/>
    <lineage>
        <taxon>Bacteria</taxon>
        <taxon>Bacillati</taxon>
        <taxon>Actinomycetota</taxon>
        <taxon>Actinomycetes</taxon>
        <taxon>Streptosporangiales</taxon>
        <taxon>Streptosporangiaceae</taxon>
        <taxon>Nonomuraea</taxon>
    </lineage>
</organism>
<keyword evidence="3" id="KW-0808">Transferase</keyword>
<protein>
    <submittedName>
        <fullName evidence="3">Anti-sigma regulatory factor (Ser/Thr protein kinase)</fullName>
    </submittedName>
</protein>
<accession>A0A2T0N5I0</accession>
<keyword evidence="3" id="KW-0418">Kinase</keyword>
<dbReference type="CDD" id="cd16936">
    <property type="entry name" value="HATPase_RsbW-like"/>
    <property type="match status" value="1"/>
</dbReference>
<keyword evidence="4" id="KW-1185">Reference proteome</keyword>
<evidence type="ECO:0000313" key="4">
    <source>
        <dbReference type="Proteomes" id="UP000238312"/>
    </source>
</evidence>
<evidence type="ECO:0000259" key="2">
    <source>
        <dbReference type="Pfam" id="PF13581"/>
    </source>
</evidence>
<dbReference type="InterPro" id="IPR003594">
    <property type="entry name" value="HATPase_dom"/>
</dbReference>
<dbReference type="EMBL" id="PVNG01000004">
    <property type="protein sequence ID" value="PRX67592.1"/>
    <property type="molecule type" value="Genomic_DNA"/>
</dbReference>
<comment type="caution">
    <text evidence="3">The sequence shown here is derived from an EMBL/GenBank/DDBJ whole genome shotgun (WGS) entry which is preliminary data.</text>
</comment>
<keyword evidence="1" id="KW-0723">Serine/threonine-protein kinase</keyword>
<sequence>MPLRCAITADLSLLRSRLHAFALSSGFSGERANDLIIAINEAAANILEHGTGSGVLTARRDAHGIWVEIVEPGGTLTADHLPPSDPPASAVRGFGLWIIRRLCDVVTVDHPDGHPRLRVHMSDTT</sequence>
<proteinExistence type="predicted"/>
<dbReference type="AlphaFoldDB" id="A0A2T0N5I0"/>
<dbReference type="Proteomes" id="UP000238312">
    <property type="component" value="Unassembled WGS sequence"/>
</dbReference>
<dbReference type="GO" id="GO:0004674">
    <property type="term" value="F:protein serine/threonine kinase activity"/>
    <property type="evidence" value="ECO:0007669"/>
    <property type="project" value="UniProtKB-KW"/>
</dbReference>
<evidence type="ECO:0000313" key="3">
    <source>
        <dbReference type="EMBL" id="PRX67592.1"/>
    </source>
</evidence>
<dbReference type="PANTHER" id="PTHR35526:SF3">
    <property type="entry name" value="ANTI-SIGMA-F FACTOR RSBW"/>
    <property type="match status" value="1"/>
</dbReference>
<evidence type="ECO:0000256" key="1">
    <source>
        <dbReference type="ARBA" id="ARBA00022527"/>
    </source>
</evidence>
<dbReference type="InterPro" id="IPR050267">
    <property type="entry name" value="Anti-sigma-factor_SerPK"/>
</dbReference>